<evidence type="ECO:0008006" key="4">
    <source>
        <dbReference type="Google" id="ProtNLM"/>
    </source>
</evidence>
<comment type="caution">
    <text evidence="2">The sequence shown here is derived from an EMBL/GenBank/DDBJ whole genome shotgun (WGS) entry which is preliminary data.</text>
</comment>
<organism evidence="2 3">
    <name type="scientific">Marinospirillum insulare</name>
    <dbReference type="NCBI Taxonomy" id="217169"/>
    <lineage>
        <taxon>Bacteria</taxon>
        <taxon>Pseudomonadati</taxon>
        <taxon>Pseudomonadota</taxon>
        <taxon>Gammaproteobacteria</taxon>
        <taxon>Oceanospirillales</taxon>
        <taxon>Oceanospirillaceae</taxon>
        <taxon>Marinospirillum</taxon>
    </lineage>
</organism>
<sequence>MDIKASLYSIYILMWPALSLGVLLYILRAVWRDAKEAKSQNKEVL</sequence>
<dbReference type="InterPro" id="IPR049820">
    <property type="entry name" value="Trnsprt_adja_ssu-like"/>
</dbReference>
<keyword evidence="1" id="KW-0472">Membrane</keyword>
<accession>A0ABQ5ZYD8</accession>
<evidence type="ECO:0000313" key="2">
    <source>
        <dbReference type="EMBL" id="GLR64032.1"/>
    </source>
</evidence>
<keyword evidence="3" id="KW-1185">Reference proteome</keyword>
<evidence type="ECO:0000313" key="3">
    <source>
        <dbReference type="Proteomes" id="UP001156682"/>
    </source>
</evidence>
<reference evidence="3" key="1">
    <citation type="journal article" date="2019" name="Int. J. Syst. Evol. Microbiol.">
        <title>The Global Catalogue of Microorganisms (GCM) 10K type strain sequencing project: providing services to taxonomists for standard genome sequencing and annotation.</title>
        <authorList>
            <consortium name="The Broad Institute Genomics Platform"/>
            <consortium name="The Broad Institute Genome Sequencing Center for Infectious Disease"/>
            <person name="Wu L."/>
            <person name="Ma J."/>
        </authorList>
    </citation>
    <scope>NUCLEOTIDE SEQUENCE [LARGE SCALE GENOMIC DNA]</scope>
    <source>
        <strain evidence="3">NBRC 100033</strain>
    </source>
</reference>
<evidence type="ECO:0000256" key="1">
    <source>
        <dbReference type="SAM" id="Phobius"/>
    </source>
</evidence>
<feature type="transmembrane region" description="Helical" evidence="1">
    <location>
        <begin position="6"/>
        <end position="27"/>
    </location>
</feature>
<protein>
    <recommendedName>
        <fullName evidence="4">Heme exporter protein D</fullName>
    </recommendedName>
</protein>
<keyword evidence="1" id="KW-1133">Transmembrane helix</keyword>
<dbReference type="RefSeq" id="WP_162833723.1">
    <property type="nucleotide sequence ID" value="NZ_BSOR01000026.1"/>
</dbReference>
<keyword evidence="1" id="KW-0812">Transmembrane</keyword>
<name>A0ABQ5ZYD8_9GAMM</name>
<dbReference type="EMBL" id="BSOR01000026">
    <property type="protein sequence ID" value="GLR64032.1"/>
    <property type="molecule type" value="Genomic_DNA"/>
</dbReference>
<proteinExistence type="predicted"/>
<dbReference type="Proteomes" id="UP001156682">
    <property type="component" value="Unassembled WGS sequence"/>
</dbReference>
<gene>
    <name evidence="2" type="ORF">GCM10007878_14700</name>
</gene>
<dbReference type="NCBIfam" id="NF038354">
    <property type="entry name" value="trnsprt_adja_43"/>
    <property type="match status" value="1"/>
</dbReference>